<gene>
    <name evidence="1" type="ORF">MTR67_043125</name>
</gene>
<proteinExistence type="predicted"/>
<dbReference type="PANTHER" id="PTHR15503">
    <property type="entry name" value="LDOC1 RELATED"/>
    <property type="match status" value="1"/>
</dbReference>
<name>A0AAF0UPQ0_SOLVR</name>
<dbReference type="PANTHER" id="PTHR15503:SF45">
    <property type="entry name" value="RNA-DIRECTED DNA POLYMERASE HOMOLOG"/>
    <property type="match status" value="1"/>
</dbReference>
<dbReference type="EMBL" id="CP133621">
    <property type="protein sequence ID" value="WMV49740.1"/>
    <property type="molecule type" value="Genomic_DNA"/>
</dbReference>
<reference evidence="1" key="1">
    <citation type="submission" date="2023-08" db="EMBL/GenBank/DDBJ databases">
        <title>A de novo genome assembly of Solanum verrucosum Schlechtendal, a Mexican diploid species geographically isolated from the other diploid A-genome species in potato relatives.</title>
        <authorList>
            <person name="Hosaka K."/>
        </authorList>
    </citation>
    <scope>NUCLEOTIDE SEQUENCE</scope>
    <source>
        <tissue evidence="1">Young leaves</tissue>
    </source>
</reference>
<protein>
    <submittedName>
        <fullName evidence="1">Uncharacterized protein</fullName>
    </submittedName>
</protein>
<sequence length="345" mass="39744">MVDFNFILGMDWLHSYYPLVNGRTRLVHFQFLGQPIYKWKDSSSVPMGQFILYLKAIKINLNEFPEVFRKDIPGVPPEREIDFGIDLLPGQPIYKWKDSSSVPMGQFILYLKAIKINLNEFPEVFRKDLPGVPPEREIDFGIDLLPGQPIYKWKDSSSVPMGQFILYLKAIKINLNEFPEVFRKDLPGVPPEREIDFGIDLLPGQPIYKWKDSSSVPMGQFILYLKAIKINLNEFPEVFRKDLPGVPPEREIDFGIDLLPGQPNLEKNVSSYVPMVQFILYLQAIKMITKGYIYHLVRVKESSFEIPTIEAIQVGNEFLEVFREDVPGVPPEREIDLGINILPDA</sequence>
<dbReference type="AlphaFoldDB" id="A0AAF0UPQ0"/>
<organism evidence="1 2">
    <name type="scientific">Solanum verrucosum</name>
    <dbReference type="NCBI Taxonomy" id="315347"/>
    <lineage>
        <taxon>Eukaryota</taxon>
        <taxon>Viridiplantae</taxon>
        <taxon>Streptophyta</taxon>
        <taxon>Embryophyta</taxon>
        <taxon>Tracheophyta</taxon>
        <taxon>Spermatophyta</taxon>
        <taxon>Magnoliopsida</taxon>
        <taxon>eudicotyledons</taxon>
        <taxon>Gunneridae</taxon>
        <taxon>Pentapetalae</taxon>
        <taxon>asterids</taxon>
        <taxon>lamiids</taxon>
        <taxon>Solanales</taxon>
        <taxon>Solanaceae</taxon>
        <taxon>Solanoideae</taxon>
        <taxon>Solaneae</taxon>
        <taxon>Solanum</taxon>
    </lineage>
</organism>
<evidence type="ECO:0000313" key="2">
    <source>
        <dbReference type="Proteomes" id="UP001234989"/>
    </source>
</evidence>
<dbReference type="Proteomes" id="UP001234989">
    <property type="component" value="Chromosome 10"/>
</dbReference>
<accession>A0AAF0UPQ0</accession>
<dbReference type="InterPro" id="IPR032567">
    <property type="entry name" value="RTL1-rel"/>
</dbReference>
<keyword evidence="2" id="KW-1185">Reference proteome</keyword>
<evidence type="ECO:0000313" key="1">
    <source>
        <dbReference type="EMBL" id="WMV49740.1"/>
    </source>
</evidence>